<feature type="compositionally biased region" description="Polar residues" evidence="2">
    <location>
        <begin position="230"/>
        <end position="253"/>
    </location>
</feature>
<feature type="coiled-coil region" evidence="1">
    <location>
        <begin position="723"/>
        <end position="834"/>
    </location>
</feature>
<name>A0ABD3ALQ1_9GENT</name>
<dbReference type="InterPro" id="IPR019448">
    <property type="entry name" value="NT-C2"/>
</dbReference>
<proteinExistence type="predicted"/>
<evidence type="ECO:0000259" key="3">
    <source>
        <dbReference type="PROSITE" id="PS51840"/>
    </source>
</evidence>
<dbReference type="PANTHER" id="PTHR47270:SF3">
    <property type="entry name" value="HYPOTETICAL PROTEIN"/>
    <property type="match status" value="1"/>
</dbReference>
<keyword evidence="1" id="KW-0175">Coiled coil</keyword>
<evidence type="ECO:0000256" key="2">
    <source>
        <dbReference type="SAM" id="MobiDB-lite"/>
    </source>
</evidence>
<dbReference type="Proteomes" id="UP001630127">
    <property type="component" value="Unassembled WGS sequence"/>
</dbReference>
<feature type="coiled-coil region" evidence="1">
    <location>
        <begin position="1046"/>
        <end position="1158"/>
    </location>
</feature>
<feature type="domain" description="C2 NT-type" evidence="3">
    <location>
        <begin position="8"/>
        <end position="143"/>
    </location>
</feature>
<feature type="region of interest" description="Disordered" evidence="2">
    <location>
        <begin position="164"/>
        <end position="302"/>
    </location>
</feature>
<evidence type="ECO:0000313" key="5">
    <source>
        <dbReference type="Proteomes" id="UP001630127"/>
    </source>
</evidence>
<dbReference type="EMBL" id="JBJUIK010000003">
    <property type="protein sequence ID" value="KAL3532008.1"/>
    <property type="molecule type" value="Genomic_DNA"/>
</dbReference>
<dbReference type="PANTHER" id="PTHR47270">
    <property type="entry name" value="PROTEIN MLP1-LIKE"/>
    <property type="match status" value="1"/>
</dbReference>
<evidence type="ECO:0000256" key="1">
    <source>
        <dbReference type="SAM" id="Coils"/>
    </source>
</evidence>
<keyword evidence="5" id="KW-1185">Reference proteome</keyword>
<feature type="compositionally biased region" description="Polar residues" evidence="2">
    <location>
        <begin position="276"/>
        <end position="288"/>
    </location>
</feature>
<feature type="compositionally biased region" description="Polar residues" evidence="2">
    <location>
        <begin position="209"/>
        <end position="222"/>
    </location>
</feature>
<feature type="compositionally biased region" description="Polar residues" evidence="2">
    <location>
        <begin position="169"/>
        <end position="201"/>
    </location>
</feature>
<reference evidence="4 5" key="1">
    <citation type="submission" date="2024-11" db="EMBL/GenBank/DDBJ databases">
        <title>A near-complete genome assembly of Cinchona calisaya.</title>
        <authorList>
            <person name="Lian D.C."/>
            <person name="Zhao X.W."/>
            <person name="Wei L."/>
        </authorList>
    </citation>
    <scope>NUCLEOTIDE SEQUENCE [LARGE SCALE GENOMIC DNA]</scope>
    <source>
        <tissue evidence="4">Nenye</tissue>
    </source>
</reference>
<sequence>MFKLQRQNNKSSKSGERVDFKFSNFQALQVPKGWDRLFLSMSSVESGKTVAKLGKALVRSGNCQWSETLLESVWISKDDSLKEPEECLFKLVVSMGSSRAGILGEATIDLSCHTSSRVSSPVLLPLKKCNYGTILQVKIHCLTPRPNTGLGSPKSNFQGKNEDVEYHEVSSNSNTSDNSLVSSNKISPSQDLDVSSHQGNHNSKEQRYSVASSHHISNYAESSTKRDPFNSMNDLNSNAHSTQQRQLGASSKSHSPHDNYPADDCSFSSQSSSNSGIMNSRMDFQSSGKECGAASPGNAGSKNLLEAAEGTIEELRVEAKMWERNARKLMADLDMVRNEFLDQSKKQADLVMELSAAYEEHSSLKKEIEQLKVMLEESTEKRRTLEDSTFQSEGLTQVQKELENEIKYQQQSNANLSLQLKRSQESNIELVSILQELEQTIEQQKIEIENLSSLQLKSTDSGSSAEQHLEENKNLLLQLQQLQDAEKTLKINVQHLEKALDEKTNELENERNMNSESILDVEREYKYQLCVKDEEIAKLEAKVTKSVSGRLLEDIEQNNGSDLDLIKEIESLREKVHELERDCNELTDENLELLLKIKDSKNIHIEKCDSFSSASSELPTKSVSAQSDVSDTESQMYDPEVKMKMNEEQWATFEASELFCKLLEQLEMSFHQLMKPLSRRSISSDASEKCKFLLDDLMNLTKKNSPNLKILTESLVNYFIELNKLLEERIAEFEQIFKCGENEIQKRNDTIAEAHKNLEDHILKVQQHEISKAELEADCQNLLKELSQKTSEIDKLQADLLRKEEQTSCHIQRQRELEIQIVDLQTKKDQLDMNNETVRRGHHVTSKCLDDLQKDLAVLSCSLDSNIIAKEILERKSAELEMKKHELENKLMLLEEEKSELQESISVMDVRMRHLADERDSCHLELNNSKSLARNLQDQIRSLEIEMEAHKSNLNQKIQDSQDQLLEAQRDCDNLNTENQDLQASVLRLTEERKILQKLNKELKNKELELQEHCERVAARLDKTEKCFSDFSKKVEALEDNLGSMLEAFSLEEKSLNSELNRLLEEYRKEKAKLVRQETLSNQMHLEMSAEVENLQKEVESLTKHISAAYEDKERAESEASYEISSLRADKGKLESALQEVQSKLELSLAELNTLRVESELKVQGLRTDLAASKQSHVMLMADHEKLLKRSASYRTMEEKLKTAVNNLELNLTVSDYENQKLREENASKKIHFQEIADLQDQVSVLKSKMEECRFEKEKLEASLQTISGDYEDLKAEKVSCVEKVLSLQEAMTEYEMWKQKAISLEEKLLHMESALLAKEKLCEKNADLENELNEIRKASKQYQQKISCLEEEKSECLPKVQALEKDLEEKHNCGTKSNNKCSIQEGSPRQVEVAYELAEALHEDNTDKIQLQSFSSEEHCSETAYSKNSVRDDQTLIRERYQRTKSSLENELRDLRERYLHMSLKYAEVEAQREDLVMKLKMAKSGKRWLL</sequence>
<evidence type="ECO:0000313" key="4">
    <source>
        <dbReference type="EMBL" id="KAL3532008.1"/>
    </source>
</evidence>
<feature type="coiled-coil region" evidence="1">
    <location>
        <begin position="1236"/>
        <end position="1353"/>
    </location>
</feature>
<organism evidence="4 5">
    <name type="scientific">Cinchona calisaya</name>
    <dbReference type="NCBI Taxonomy" id="153742"/>
    <lineage>
        <taxon>Eukaryota</taxon>
        <taxon>Viridiplantae</taxon>
        <taxon>Streptophyta</taxon>
        <taxon>Embryophyta</taxon>
        <taxon>Tracheophyta</taxon>
        <taxon>Spermatophyta</taxon>
        <taxon>Magnoliopsida</taxon>
        <taxon>eudicotyledons</taxon>
        <taxon>Gunneridae</taxon>
        <taxon>Pentapetalae</taxon>
        <taxon>asterids</taxon>
        <taxon>lamiids</taxon>
        <taxon>Gentianales</taxon>
        <taxon>Rubiaceae</taxon>
        <taxon>Cinchonoideae</taxon>
        <taxon>Cinchoneae</taxon>
        <taxon>Cinchona</taxon>
    </lineage>
</organism>
<protein>
    <recommendedName>
        <fullName evidence="3">C2 NT-type domain-containing protein</fullName>
    </recommendedName>
</protein>
<accession>A0ABD3ALQ1</accession>
<dbReference type="PROSITE" id="PS51840">
    <property type="entry name" value="C2_NT"/>
    <property type="match status" value="1"/>
</dbReference>
<comment type="caution">
    <text evidence="4">The sequence shown here is derived from an EMBL/GenBank/DDBJ whole genome shotgun (WGS) entry which is preliminary data.</text>
</comment>
<feature type="coiled-coil region" evidence="1">
    <location>
        <begin position="562"/>
        <end position="596"/>
    </location>
</feature>
<feature type="compositionally biased region" description="Low complexity" evidence="2">
    <location>
        <begin position="266"/>
        <end position="275"/>
    </location>
</feature>
<dbReference type="Pfam" id="PF10358">
    <property type="entry name" value="NT-C2"/>
    <property type="match status" value="1"/>
</dbReference>
<gene>
    <name evidence="4" type="ORF">ACH5RR_005529</name>
</gene>
<feature type="coiled-coil region" evidence="1">
    <location>
        <begin position="1439"/>
        <end position="1473"/>
    </location>
</feature>
<feature type="coiled-coil region" evidence="1">
    <location>
        <begin position="868"/>
        <end position="1020"/>
    </location>
</feature>